<organism evidence="2 3">
    <name type="scientific">Handroanthus impetiginosus</name>
    <dbReference type="NCBI Taxonomy" id="429701"/>
    <lineage>
        <taxon>Eukaryota</taxon>
        <taxon>Viridiplantae</taxon>
        <taxon>Streptophyta</taxon>
        <taxon>Embryophyta</taxon>
        <taxon>Tracheophyta</taxon>
        <taxon>Spermatophyta</taxon>
        <taxon>Magnoliopsida</taxon>
        <taxon>eudicotyledons</taxon>
        <taxon>Gunneridae</taxon>
        <taxon>Pentapetalae</taxon>
        <taxon>asterids</taxon>
        <taxon>lamiids</taxon>
        <taxon>Lamiales</taxon>
        <taxon>Bignoniaceae</taxon>
        <taxon>Crescentiina</taxon>
        <taxon>Tabebuia alliance</taxon>
        <taxon>Handroanthus</taxon>
    </lineage>
</organism>
<feature type="region of interest" description="Disordered" evidence="1">
    <location>
        <begin position="1"/>
        <end position="34"/>
    </location>
</feature>
<feature type="compositionally biased region" description="Polar residues" evidence="1">
    <location>
        <begin position="1"/>
        <end position="17"/>
    </location>
</feature>
<proteinExistence type="predicted"/>
<accession>A0A2G9I563</accession>
<reference evidence="3" key="1">
    <citation type="journal article" date="2018" name="Gigascience">
        <title>Genome assembly of the Pink Ipe (Handroanthus impetiginosus, Bignoniaceae), a highly valued, ecologically keystone Neotropical timber forest tree.</title>
        <authorList>
            <person name="Silva-Junior O.B."/>
            <person name="Grattapaglia D."/>
            <person name="Novaes E."/>
            <person name="Collevatti R.G."/>
        </authorList>
    </citation>
    <scope>NUCLEOTIDE SEQUENCE [LARGE SCALE GENOMIC DNA]</scope>
    <source>
        <strain evidence="3">cv. UFG-1</strain>
    </source>
</reference>
<evidence type="ECO:0000313" key="2">
    <source>
        <dbReference type="EMBL" id="PIN24898.1"/>
    </source>
</evidence>
<evidence type="ECO:0000256" key="1">
    <source>
        <dbReference type="SAM" id="MobiDB-lite"/>
    </source>
</evidence>
<sequence>MTPSSRNTTVCQLVSSSDQRKRNAKKTPKKETRVKMKNEKMISNGLFWDLFSLVKSAKVA</sequence>
<dbReference type="Proteomes" id="UP000231279">
    <property type="component" value="Unassembled WGS sequence"/>
</dbReference>
<gene>
    <name evidence="2" type="ORF">CDL12_02363</name>
</gene>
<evidence type="ECO:0000313" key="3">
    <source>
        <dbReference type="Proteomes" id="UP000231279"/>
    </source>
</evidence>
<dbReference type="AlphaFoldDB" id="A0A2G9I563"/>
<dbReference type="EMBL" id="NKXS01000343">
    <property type="protein sequence ID" value="PIN24898.1"/>
    <property type="molecule type" value="Genomic_DNA"/>
</dbReference>
<keyword evidence="3" id="KW-1185">Reference proteome</keyword>
<protein>
    <submittedName>
        <fullName evidence="2">Uncharacterized protein</fullName>
    </submittedName>
</protein>
<name>A0A2G9I563_9LAMI</name>
<comment type="caution">
    <text evidence="2">The sequence shown here is derived from an EMBL/GenBank/DDBJ whole genome shotgun (WGS) entry which is preliminary data.</text>
</comment>